<feature type="region of interest" description="Disordered" evidence="6">
    <location>
        <begin position="467"/>
        <end position="504"/>
    </location>
</feature>
<dbReference type="PANTHER" id="PTHR47178:SF3">
    <property type="entry name" value="FAD-BINDING DOMAIN-CONTAINING PROTEIN"/>
    <property type="match status" value="1"/>
</dbReference>
<evidence type="ECO:0000259" key="7">
    <source>
        <dbReference type="Pfam" id="PF01494"/>
    </source>
</evidence>
<dbReference type="GO" id="GO:0071949">
    <property type="term" value="F:FAD binding"/>
    <property type="evidence" value="ECO:0007669"/>
    <property type="project" value="InterPro"/>
</dbReference>
<evidence type="ECO:0000313" key="8">
    <source>
        <dbReference type="EMBL" id="TKA81003.1"/>
    </source>
</evidence>
<evidence type="ECO:0000256" key="5">
    <source>
        <dbReference type="ARBA" id="ARBA00023033"/>
    </source>
</evidence>
<dbReference type="Gene3D" id="3.50.50.60">
    <property type="entry name" value="FAD/NAD(P)-binding domain"/>
    <property type="match status" value="1"/>
</dbReference>
<keyword evidence="9" id="KW-1185">Reference proteome</keyword>
<gene>
    <name evidence="8" type="ORF">B0A49_01514</name>
</gene>
<evidence type="ECO:0000313" key="9">
    <source>
        <dbReference type="Proteomes" id="UP000308768"/>
    </source>
</evidence>
<dbReference type="SUPFAM" id="SSF51905">
    <property type="entry name" value="FAD/NAD(P)-binding domain"/>
    <property type="match status" value="1"/>
</dbReference>
<dbReference type="EMBL" id="NAJN01000038">
    <property type="protein sequence ID" value="TKA81003.1"/>
    <property type="molecule type" value="Genomic_DNA"/>
</dbReference>
<keyword evidence="2" id="KW-0285">Flavoprotein</keyword>
<evidence type="ECO:0000256" key="1">
    <source>
        <dbReference type="ARBA" id="ARBA00001974"/>
    </source>
</evidence>
<dbReference type="PANTHER" id="PTHR47178">
    <property type="entry name" value="MONOOXYGENASE, FAD-BINDING"/>
    <property type="match status" value="1"/>
</dbReference>
<accession>A0A4U0XZ86</accession>
<protein>
    <recommendedName>
        <fullName evidence="7">FAD-binding domain-containing protein</fullName>
    </recommendedName>
</protein>
<dbReference type="GO" id="GO:0004497">
    <property type="term" value="F:monooxygenase activity"/>
    <property type="evidence" value="ECO:0007669"/>
    <property type="project" value="UniProtKB-KW"/>
</dbReference>
<dbReference type="STRING" id="331657.A0A4U0XZ86"/>
<dbReference type="AlphaFoldDB" id="A0A4U0XZ86"/>
<dbReference type="InterPro" id="IPR036188">
    <property type="entry name" value="FAD/NAD-bd_sf"/>
</dbReference>
<name>A0A4U0XZ86_9PEZI</name>
<reference evidence="8 9" key="1">
    <citation type="submission" date="2017-03" db="EMBL/GenBank/DDBJ databases">
        <title>Genomes of endolithic fungi from Antarctica.</title>
        <authorList>
            <person name="Coleine C."/>
            <person name="Masonjones S."/>
            <person name="Stajich J.E."/>
        </authorList>
    </citation>
    <scope>NUCLEOTIDE SEQUENCE [LARGE SCALE GENOMIC DNA]</scope>
    <source>
        <strain evidence="8 9">CCFEE 5187</strain>
    </source>
</reference>
<dbReference type="InterPro" id="IPR002938">
    <property type="entry name" value="FAD-bd"/>
</dbReference>
<feature type="compositionally biased region" description="Acidic residues" evidence="6">
    <location>
        <begin position="481"/>
        <end position="490"/>
    </location>
</feature>
<sequence length="504" mass="53150">MASSDHHGSIEGDDRTALIVGSGCTGLALAQGLKKAGIKCIVFEKQPSHSPARARDWNMGLHWGAPILQSLVPPSLWSRLDSATVDPHVPTAEANTLHFLNGATGEAMASIPTGKFYRLRRSKLRALLADGLDIRYGHRLADLAYDPDGNTVVAKFDNASPVRGRIVVGADGARSTVRRLLLGDDAAAASSRLPYAATFVHARYPRETALRIRAHHELYIASAHPGNKFAFLGMQDAALPSSPESWTFFGYVSYPLSLAEQDATAHLTNAQHLAHLRRLAADFADPFGTAFAALPADSPVWRVPMTSWDPGAAGHEWDSRGGRATLAGDAAHAMTYQRGQGLNHSLTDAGELCRAIRTFVAASADVEGASAPSSFFSLACPASSSSSSSPSSSSSSPSSAASAPSALASLIAPSPARQPLRSPQRDAIAAYEAEMVARGGEEVRLSITNTTMLHDWAKVMASPVMTKGMRTSTSPATTADEYAEGAAEADGEARRGGSARRDVT</sequence>
<dbReference type="Pfam" id="PF01494">
    <property type="entry name" value="FAD_binding_3"/>
    <property type="match status" value="2"/>
</dbReference>
<keyword evidence="4" id="KW-0560">Oxidoreductase</keyword>
<comment type="cofactor">
    <cofactor evidence="1">
        <name>FAD</name>
        <dbReference type="ChEBI" id="CHEBI:57692"/>
    </cofactor>
</comment>
<dbReference type="OrthoDB" id="47494at2759"/>
<feature type="domain" description="FAD-binding" evidence="7">
    <location>
        <begin position="16"/>
        <end position="51"/>
    </location>
</feature>
<feature type="compositionally biased region" description="Basic and acidic residues" evidence="6">
    <location>
        <begin position="491"/>
        <end position="504"/>
    </location>
</feature>
<proteinExistence type="predicted"/>
<evidence type="ECO:0000256" key="2">
    <source>
        <dbReference type="ARBA" id="ARBA00022630"/>
    </source>
</evidence>
<evidence type="ECO:0000256" key="3">
    <source>
        <dbReference type="ARBA" id="ARBA00022827"/>
    </source>
</evidence>
<comment type="caution">
    <text evidence="8">The sequence shown here is derived from an EMBL/GenBank/DDBJ whole genome shotgun (WGS) entry which is preliminary data.</text>
</comment>
<keyword evidence="3" id="KW-0274">FAD</keyword>
<dbReference type="Proteomes" id="UP000308768">
    <property type="component" value="Unassembled WGS sequence"/>
</dbReference>
<feature type="domain" description="FAD-binding" evidence="7">
    <location>
        <begin position="320"/>
        <end position="364"/>
    </location>
</feature>
<organism evidence="8 9">
    <name type="scientific">Cryomyces minteri</name>
    <dbReference type="NCBI Taxonomy" id="331657"/>
    <lineage>
        <taxon>Eukaryota</taxon>
        <taxon>Fungi</taxon>
        <taxon>Dikarya</taxon>
        <taxon>Ascomycota</taxon>
        <taxon>Pezizomycotina</taxon>
        <taxon>Dothideomycetes</taxon>
        <taxon>Dothideomycetes incertae sedis</taxon>
        <taxon>Cryomyces</taxon>
    </lineage>
</organism>
<evidence type="ECO:0000256" key="6">
    <source>
        <dbReference type="SAM" id="MobiDB-lite"/>
    </source>
</evidence>
<keyword evidence="5" id="KW-0503">Monooxygenase</keyword>
<dbReference type="PRINTS" id="PR00420">
    <property type="entry name" value="RNGMNOXGNASE"/>
</dbReference>
<evidence type="ECO:0000256" key="4">
    <source>
        <dbReference type="ARBA" id="ARBA00023002"/>
    </source>
</evidence>